<dbReference type="Gene3D" id="2.60.40.1120">
    <property type="entry name" value="Carboxypeptidase-like, regulatory domain"/>
    <property type="match status" value="1"/>
</dbReference>
<feature type="chain" id="PRO_5046162369" evidence="4">
    <location>
        <begin position="20"/>
        <end position="816"/>
    </location>
</feature>
<keyword evidence="4" id="KW-0732">Signal</keyword>
<evidence type="ECO:0000313" key="7">
    <source>
        <dbReference type="Proteomes" id="UP001589828"/>
    </source>
</evidence>
<dbReference type="InterPro" id="IPR041700">
    <property type="entry name" value="OMP_b-brl_3"/>
</dbReference>
<keyword evidence="2" id="KW-0472">Membrane</keyword>
<evidence type="ECO:0000256" key="1">
    <source>
        <dbReference type="ARBA" id="ARBA00004442"/>
    </source>
</evidence>
<feature type="signal peptide" evidence="4">
    <location>
        <begin position="1"/>
        <end position="19"/>
    </location>
</feature>
<keyword evidence="7" id="KW-1185">Reference proteome</keyword>
<protein>
    <submittedName>
        <fullName evidence="6">TonB-dependent receptor domain-containing protein</fullName>
    </submittedName>
</protein>
<dbReference type="Gene3D" id="2.40.170.20">
    <property type="entry name" value="TonB-dependent receptor, beta-barrel domain"/>
    <property type="match status" value="1"/>
</dbReference>
<evidence type="ECO:0000256" key="2">
    <source>
        <dbReference type="ARBA" id="ARBA00023136"/>
    </source>
</evidence>
<keyword evidence="3" id="KW-0998">Cell outer membrane</keyword>
<evidence type="ECO:0000256" key="3">
    <source>
        <dbReference type="ARBA" id="ARBA00023237"/>
    </source>
</evidence>
<dbReference type="PANTHER" id="PTHR40980:SF4">
    <property type="entry name" value="TONB-DEPENDENT RECEPTOR-LIKE BETA-BARREL DOMAIN-CONTAINING PROTEIN"/>
    <property type="match status" value="1"/>
</dbReference>
<gene>
    <name evidence="6" type="ORF">ACFFGT_00040</name>
</gene>
<dbReference type="SUPFAM" id="SSF56935">
    <property type="entry name" value="Porins"/>
    <property type="match status" value="1"/>
</dbReference>
<name>A0ABV6KZI1_9SPHI</name>
<dbReference type="SUPFAM" id="SSF49464">
    <property type="entry name" value="Carboxypeptidase regulatory domain-like"/>
    <property type="match status" value="1"/>
</dbReference>
<accession>A0ABV6KZI1</accession>
<reference evidence="6 7" key="1">
    <citation type="submission" date="2024-09" db="EMBL/GenBank/DDBJ databases">
        <authorList>
            <person name="Sun Q."/>
            <person name="Mori K."/>
        </authorList>
    </citation>
    <scope>NUCLEOTIDE SEQUENCE [LARGE SCALE GENOMIC DNA]</scope>
    <source>
        <strain evidence="6 7">NCAIM B.02415</strain>
    </source>
</reference>
<sequence length="816" mass="89861">MKSFIISILCLFIAAGAFGQVTGRIADTTGKPVPFATIALKRSADSAIIRSAAVTDTGTFHINSVQPGKYILLVTAAGYQAYRSAIFDVGRGLQANLGRLIMKQTGRQLREVVIRAYKPQVQQTAEGVTVNVQNSIMTQGSSILDVLQRSPGVILDQHNNTISLNGKTGVMVMIDGRLMRMSMDQLITLLGGMSADNIDKIELMNTPPAKYDAEGNAGIINIVTKKNKKRGTNGSITLTGGYGMYEKASAGFNVNHNTSKVNLYGAYSYWHSHDYGGLYATGSENAEIVGGQADFSYTGISKPISNFNDGTVGADIKLDTGTTIGGSVNYWGGGNTNNPHNYGYYLFANAPSLTYNSLFNSSAHLGNAITNFYLEKDLAGKQKIRADFDYLYYNARSQSGSQSSFTDDRGNAAGSADSLYSPMQRSFGNTLIKVLIGKLDYSAQVNKKIKLEAGAKATYSRTAARSAIEDLENGIWVPNTVGAANNFVTYESINAGYFSFNMQLDSATSLVAGARYEYSHNYTDKSADTNFRVDRKLSRLFPSVFFSRKLNDHSSWEASYTERITRPSYSELASYVSYNDPVSVFTGNPLLKPTITRNLKFGYNYHDYLFSLLFSRDDHPILGIQGTTGPVKGVVYLRPENADWQNSITLQATIPVKINDWWDMNYTITGGLRQYKISFTPQPFEKIFVAGSFNFSENFKLKHGISAELSGYYNSPSYSANWRSYSNTILNFGLKKEIGKGNLKLSVTDVFRSGRYQSDVGLLTTDAFNTRVHVIYNTESRLGTIVKLTYYRPFGSTGIKNREKRDSGSGDERSRL</sequence>
<comment type="subcellular location">
    <subcellularLocation>
        <location evidence="1">Cell outer membrane</location>
    </subcellularLocation>
</comment>
<dbReference type="EMBL" id="JBHLTS010000001">
    <property type="protein sequence ID" value="MFC0512559.1"/>
    <property type="molecule type" value="Genomic_DNA"/>
</dbReference>
<dbReference type="InterPro" id="IPR037066">
    <property type="entry name" value="Plug_dom_sf"/>
</dbReference>
<evidence type="ECO:0000259" key="5">
    <source>
        <dbReference type="Pfam" id="PF14905"/>
    </source>
</evidence>
<evidence type="ECO:0000313" key="6">
    <source>
        <dbReference type="EMBL" id="MFC0512559.1"/>
    </source>
</evidence>
<keyword evidence="6" id="KW-0675">Receptor</keyword>
<feature type="domain" description="Outer membrane protein beta-barrel" evidence="5">
    <location>
        <begin position="381"/>
        <end position="760"/>
    </location>
</feature>
<organism evidence="6 7">
    <name type="scientific">Mucilaginibacter angelicae</name>
    <dbReference type="NCBI Taxonomy" id="869718"/>
    <lineage>
        <taxon>Bacteria</taxon>
        <taxon>Pseudomonadati</taxon>
        <taxon>Bacteroidota</taxon>
        <taxon>Sphingobacteriia</taxon>
        <taxon>Sphingobacteriales</taxon>
        <taxon>Sphingobacteriaceae</taxon>
        <taxon>Mucilaginibacter</taxon>
    </lineage>
</organism>
<proteinExistence type="predicted"/>
<dbReference type="Gene3D" id="2.170.130.10">
    <property type="entry name" value="TonB-dependent receptor, plug domain"/>
    <property type="match status" value="1"/>
</dbReference>
<comment type="caution">
    <text evidence="6">The sequence shown here is derived from an EMBL/GenBank/DDBJ whole genome shotgun (WGS) entry which is preliminary data.</text>
</comment>
<dbReference type="Proteomes" id="UP001589828">
    <property type="component" value="Unassembled WGS sequence"/>
</dbReference>
<dbReference type="PANTHER" id="PTHR40980">
    <property type="entry name" value="PLUG DOMAIN-CONTAINING PROTEIN"/>
    <property type="match status" value="1"/>
</dbReference>
<dbReference type="InterPro" id="IPR008969">
    <property type="entry name" value="CarboxyPept-like_regulatory"/>
</dbReference>
<dbReference type="Pfam" id="PF14905">
    <property type="entry name" value="OMP_b-brl_3"/>
    <property type="match status" value="1"/>
</dbReference>
<dbReference type="RefSeq" id="WP_377020438.1">
    <property type="nucleotide sequence ID" value="NZ_JBHLTS010000001.1"/>
</dbReference>
<evidence type="ECO:0000256" key="4">
    <source>
        <dbReference type="SAM" id="SignalP"/>
    </source>
</evidence>
<dbReference type="InterPro" id="IPR036942">
    <property type="entry name" value="Beta-barrel_TonB_sf"/>
</dbReference>
<dbReference type="Pfam" id="PF13620">
    <property type="entry name" value="CarboxypepD_reg"/>
    <property type="match status" value="1"/>
</dbReference>